<dbReference type="GO" id="GO:0015288">
    <property type="term" value="F:porin activity"/>
    <property type="evidence" value="ECO:0007669"/>
    <property type="project" value="TreeGrafter"/>
</dbReference>
<evidence type="ECO:0000256" key="1">
    <source>
        <dbReference type="ARBA" id="ARBA00009075"/>
    </source>
</evidence>
<dbReference type="Proteomes" id="UP000317717">
    <property type="component" value="Unassembled WGS sequence"/>
</dbReference>
<name>A0A4Y3J9F1_ACIPI</name>
<comment type="caution">
    <text evidence="5">The sequence shown here is derived from an EMBL/GenBank/DDBJ whole genome shotgun (WGS) entry which is preliminary data.</text>
</comment>
<proteinExistence type="inferred from homology"/>
<accession>A0A4Y3J9F1</accession>
<comment type="similarity">
    <text evidence="1">Belongs to the outer membrane porin (Opr) (TC 1.B.25) family.</text>
</comment>
<dbReference type="InterPro" id="IPR005318">
    <property type="entry name" value="OM_porin_bac"/>
</dbReference>
<evidence type="ECO:0000256" key="4">
    <source>
        <dbReference type="SAM" id="SignalP"/>
    </source>
</evidence>
<gene>
    <name evidence="5" type="ORF">PA3_25910</name>
</gene>
<dbReference type="GO" id="GO:0016020">
    <property type="term" value="C:membrane"/>
    <property type="evidence" value="ECO:0007669"/>
    <property type="project" value="InterPro"/>
</dbReference>
<evidence type="ECO:0000313" key="6">
    <source>
        <dbReference type="Proteomes" id="UP000317717"/>
    </source>
</evidence>
<dbReference type="InterPro" id="IPR023614">
    <property type="entry name" value="Porin_dom_sf"/>
</dbReference>
<feature type="signal peptide" evidence="4">
    <location>
        <begin position="1"/>
        <end position="18"/>
    </location>
</feature>
<evidence type="ECO:0000313" key="5">
    <source>
        <dbReference type="EMBL" id="GEA68433.1"/>
    </source>
</evidence>
<protein>
    <submittedName>
        <fullName evidence="5">Porin</fullName>
    </submittedName>
</protein>
<evidence type="ECO:0000256" key="2">
    <source>
        <dbReference type="ARBA" id="ARBA00022448"/>
    </source>
</evidence>
<keyword evidence="2" id="KW-0813">Transport</keyword>
<feature type="chain" id="PRO_5021424566" evidence="4">
    <location>
        <begin position="19"/>
        <end position="397"/>
    </location>
</feature>
<dbReference type="PANTHER" id="PTHR34596:SF2">
    <property type="entry name" value="CHITOPORIN"/>
    <property type="match status" value="1"/>
</dbReference>
<dbReference type="Gene3D" id="2.40.160.10">
    <property type="entry name" value="Porin"/>
    <property type="match status" value="1"/>
</dbReference>
<dbReference type="Pfam" id="PF03573">
    <property type="entry name" value="OprD"/>
    <property type="match status" value="1"/>
</dbReference>
<evidence type="ECO:0000256" key="3">
    <source>
        <dbReference type="ARBA" id="ARBA00022729"/>
    </source>
</evidence>
<organism evidence="5 6">
    <name type="scientific">Acinetobacter pittii</name>
    <name type="common">Acinetobacter genomosp. 3</name>
    <dbReference type="NCBI Taxonomy" id="48296"/>
    <lineage>
        <taxon>Bacteria</taxon>
        <taxon>Pseudomonadati</taxon>
        <taxon>Pseudomonadota</taxon>
        <taxon>Gammaproteobacteria</taxon>
        <taxon>Moraxellales</taxon>
        <taxon>Moraxellaceae</taxon>
        <taxon>Acinetobacter</taxon>
        <taxon>Acinetobacter calcoaceticus/baumannii complex</taxon>
    </lineage>
</organism>
<dbReference type="RefSeq" id="WP_141316251.1">
    <property type="nucleotide sequence ID" value="NZ_BJLJ01000010.1"/>
</dbReference>
<dbReference type="EMBL" id="BJLJ01000010">
    <property type="protein sequence ID" value="GEA68433.1"/>
    <property type="molecule type" value="Genomic_DNA"/>
</dbReference>
<dbReference type="AlphaFoldDB" id="A0A4Y3J9F1"/>
<keyword evidence="3 4" id="KW-0732">Signal</keyword>
<reference evidence="5 6" key="1">
    <citation type="submission" date="2019-06" db="EMBL/GenBank/DDBJ databases">
        <title>Whole genome shotgun sequence of Acinetobacter pittii NBRC 110514.</title>
        <authorList>
            <person name="Hosoyama A."/>
            <person name="Uohara A."/>
            <person name="Ohji S."/>
            <person name="Ichikawa N."/>
        </authorList>
    </citation>
    <scope>NUCLEOTIDE SEQUENCE [LARGE SCALE GENOMIC DNA]</scope>
    <source>
        <strain evidence="5 6">NBRC 110514</strain>
    </source>
</reference>
<dbReference type="PANTHER" id="PTHR34596">
    <property type="entry name" value="CHITOPORIN"/>
    <property type="match status" value="1"/>
</dbReference>
<sequence length="397" mass="45753">MKKIIFSGLLLCLGNAHAVEELKISNTVTLKNLYAERDYSKSNADLGSWTQGLIYRGKFSYKLSENWNVALNPTFQYAYRLSKDKGLADTILPFDPIAQEQKQHQHKKGLNFEASFQNHTLSYGEQLINNPMLVIDPSRQLLPSFHGVVYTGKFKNTTISTGLIDKYSRRSTEHFKKISVKSIESDGLTYLDIQHVISPNLKLRAFNGYLEDLYNQSMLGLDYKWQFFDTKIQTNLSYFNNRDIGHAKLGSVDSNNFGIINYAEVLPKLKVGIGYQKIFGDNDYPIIDGPIPVLDFINWTQGSFIKKDEQSYHLTLSYEFDAFIPGLKLDTKYIHGDNFKTLGKENNETEFNYRFGYTINDGPLQGLSFSWLNIDYKSKYGQDYNENRIYTTYTFNF</sequence>